<dbReference type="InterPro" id="IPR020814">
    <property type="entry name" value="Ribosomal_S6_plastid/chlpt"/>
</dbReference>
<dbReference type="CDD" id="cd00473">
    <property type="entry name" value="bS6"/>
    <property type="match status" value="1"/>
</dbReference>
<accession>A0A1F6XBS9</accession>
<evidence type="ECO:0000256" key="1">
    <source>
        <dbReference type="ARBA" id="ARBA00009512"/>
    </source>
</evidence>
<protein>
    <recommendedName>
        <fullName evidence="2">Small ribosomal subunit protein bS6</fullName>
    </recommendedName>
    <alternativeName>
        <fullName evidence="3">30S ribosomal protein S6</fullName>
    </alternativeName>
</protein>
<comment type="similarity">
    <text evidence="1">Belongs to the bacterial ribosomal protein bS6 family.</text>
</comment>
<gene>
    <name evidence="4" type="ORF">A2933_00315</name>
</gene>
<evidence type="ECO:0000256" key="2">
    <source>
        <dbReference type="ARBA" id="ARBA00035294"/>
    </source>
</evidence>
<sequence length="163" mass="19023">MSEENEEKELKIYELGYLLPSRLAEEEVGREYGKLKELIANFGGEMVSDEIPKKISLAYTMQKVVANVRERFDTAYFGWIKFAMDPEKVLELKKNLSQNPQLIRFLIFKTVKENTIATKRFVRDTPYRKPFVPRKKEETTAPINKEEIDKEIEAMVATEPVTK</sequence>
<dbReference type="Proteomes" id="UP000179381">
    <property type="component" value="Unassembled WGS sequence"/>
</dbReference>
<proteinExistence type="inferred from homology"/>
<dbReference type="AlphaFoldDB" id="A0A1F6XBS9"/>
<dbReference type="InterPro" id="IPR014717">
    <property type="entry name" value="Transl_elong_EF1B/ribsomal_bS6"/>
</dbReference>
<dbReference type="Gene3D" id="3.30.70.60">
    <property type="match status" value="1"/>
</dbReference>
<dbReference type="GO" id="GO:0019843">
    <property type="term" value="F:rRNA binding"/>
    <property type="evidence" value="ECO:0007669"/>
    <property type="project" value="InterPro"/>
</dbReference>
<dbReference type="GO" id="GO:0003735">
    <property type="term" value="F:structural constituent of ribosome"/>
    <property type="evidence" value="ECO:0007669"/>
    <property type="project" value="InterPro"/>
</dbReference>
<dbReference type="InterPro" id="IPR000529">
    <property type="entry name" value="Ribosomal_bS6"/>
</dbReference>
<dbReference type="InterPro" id="IPR035980">
    <property type="entry name" value="Ribosomal_bS6_sf"/>
</dbReference>
<dbReference type="Pfam" id="PF01250">
    <property type="entry name" value="Ribosomal_S6"/>
    <property type="match status" value="1"/>
</dbReference>
<organism evidence="4 5">
    <name type="scientific">Candidatus Nomurabacteria bacterium RIFCSPLOWO2_01_FULL_46_18</name>
    <dbReference type="NCBI Taxonomy" id="1801783"/>
    <lineage>
        <taxon>Bacteria</taxon>
        <taxon>Candidatus Nomuraibacteriota</taxon>
    </lineage>
</organism>
<name>A0A1F6XBS9_9BACT</name>
<dbReference type="SUPFAM" id="SSF54995">
    <property type="entry name" value="Ribosomal protein S6"/>
    <property type="match status" value="1"/>
</dbReference>
<dbReference type="EMBL" id="MFVH01000025">
    <property type="protein sequence ID" value="OGI91612.1"/>
    <property type="molecule type" value="Genomic_DNA"/>
</dbReference>
<evidence type="ECO:0000256" key="3">
    <source>
        <dbReference type="ARBA" id="ARBA00035520"/>
    </source>
</evidence>
<dbReference type="GO" id="GO:0006412">
    <property type="term" value="P:translation"/>
    <property type="evidence" value="ECO:0007669"/>
    <property type="project" value="InterPro"/>
</dbReference>
<comment type="caution">
    <text evidence="4">The sequence shown here is derived from an EMBL/GenBank/DDBJ whole genome shotgun (WGS) entry which is preliminary data.</text>
</comment>
<evidence type="ECO:0000313" key="5">
    <source>
        <dbReference type="Proteomes" id="UP000179381"/>
    </source>
</evidence>
<evidence type="ECO:0000313" key="4">
    <source>
        <dbReference type="EMBL" id="OGI91612.1"/>
    </source>
</evidence>
<reference evidence="4 5" key="1">
    <citation type="journal article" date="2016" name="Nat. Commun.">
        <title>Thousands of microbial genomes shed light on interconnected biogeochemical processes in an aquifer system.</title>
        <authorList>
            <person name="Anantharaman K."/>
            <person name="Brown C.T."/>
            <person name="Hug L.A."/>
            <person name="Sharon I."/>
            <person name="Castelle C.J."/>
            <person name="Probst A.J."/>
            <person name="Thomas B.C."/>
            <person name="Singh A."/>
            <person name="Wilkins M.J."/>
            <person name="Karaoz U."/>
            <person name="Brodie E.L."/>
            <person name="Williams K.H."/>
            <person name="Hubbard S.S."/>
            <person name="Banfield J.F."/>
        </authorList>
    </citation>
    <scope>NUCLEOTIDE SEQUENCE [LARGE SCALE GENOMIC DNA]</scope>
</reference>
<dbReference type="GO" id="GO:0005840">
    <property type="term" value="C:ribosome"/>
    <property type="evidence" value="ECO:0007669"/>
    <property type="project" value="InterPro"/>
</dbReference>